<keyword evidence="4" id="KW-0547">Nucleotide-binding</keyword>
<dbReference type="GO" id="GO:0016887">
    <property type="term" value="F:ATP hydrolysis activity"/>
    <property type="evidence" value="ECO:0007669"/>
    <property type="project" value="InterPro"/>
</dbReference>
<accession>A0A261RQD7</accession>
<reference evidence="9" key="1">
    <citation type="submission" date="2017-05" db="EMBL/GenBank/DDBJ databases">
        <title>Complete and WGS of Bordetella genogroups.</title>
        <authorList>
            <person name="Spilker T."/>
            <person name="Lipuma J."/>
        </authorList>
    </citation>
    <scope>NUCLEOTIDE SEQUENCE [LARGE SCALE GENOMIC DNA]</scope>
    <source>
        <strain evidence="9">AU18089</strain>
    </source>
</reference>
<keyword evidence="6" id="KW-0029">Amino-acid transport</keyword>
<evidence type="ECO:0000256" key="3">
    <source>
        <dbReference type="ARBA" id="ARBA00022475"/>
    </source>
</evidence>
<dbReference type="SMART" id="SM00382">
    <property type="entry name" value="AAA"/>
    <property type="match status" value="1"/>
</dbReference>
<evidence type="ECO:0000259" key="7">
    <source>
        <dbReference type="PROSITE" id="PS50893"/>
    </source>
</evidence>
<sequence>MSGPGISHDTGGGALLSLQNVAGGYGDVDIVCGIDMQVAAQEIVTIAGTNGAGKSTLIKAVMGLLPRLSGTLEFNGVDLRSLDVEDRVRVGISYVPQVKNVFGDLTVLENLQVVEYVRQPRARIAEMLDMFPALAARRRTYACNLSGGERQQLAFARALMPDPRLILLDEPSAALSPALTDQVFREVQRLPSLGVAVLMVEQRARQALQFSDRGYILDAGRIVLTDTGANLLANEDMADLYIGRGHSTEQTGDQL</sequence>
<dbReference type="PANTHER" id="PTHR43820">
    <property type="entry name" value="HIGH-AFFINITY BRANCHED-CHAIN AMINO ACID TRANSPORT ATP-BINDING PROTEIN LIVF"/>
    <property type="match status" value="1"/>
</dbReference>
<dbReference type="SUPFAM" id="SSF52540">
    <property type="entry name" value="P-loop containing nucleoside triphosphate hydrolases"/>
    <property type="match status" value="1"/>
</dbReference>
<evidence type="ECO:0000313" key="9">
    <source>
        <dbReference type="Proteomes" id="UP000216947"/>
    </source>
</evidence>
<dbReference type="OrthoDB" id="9776369at2"/>
<dbReference type="CDD" id="cd03224">
    <property type="entry name" value="ABC_TM1139_LivF_branched"/>
    <property type="match status" value="1"/>
</dbReference>
<keyword evidence="9" id="KW-1185">Reference proteome</keyword>
<protein>
    <submittedName>
        <fullName evidence="8">ABC transporter ATP-binding protein</fullName>
    </submittedName>
</protein>
<comment type="caution">
    <text evidence="8">The sequence shown here is derived from an EMBL/GenBank/DDBJ whole genome shotgun (WGS) entry which is preliminary data.</text>
</comment>
<keyword evidence="3" id="KW-0472">Membrane</keyword>
<dbReference type="GO" id="GO:0015807">
    <property type="term" value="P:L-amino acid transport"/>
    <property type="evidence" value="ECO:0007669"/>
    <property type="project" value="TreeGrafter"/>
</dbReference>
<dbReference type="RefSeq" id="WP_051423755.1">
    <property type="nucleotide sequence ID" value="NZ_NEVI01000001.1"/>
</dbReference>
<dbReference type="InterPro" id="IPR003439">
    <property type="entry name" value="ABC_transporter-like_ATP-bd"/>
</dbReference>
<evidence type="ECO:0000256" key="6">
    <source>
        <dbReference type="ARBA" id="ARBA00022970"/>
    </source>
</evidence>
<keyword evidence="2" id="KW-0813">Transport</keyword>
<evidence type="ECO:0000256" key="2">
    <source>
        <dbReference type="ARBA" id="ARBA00022448"/>
    </source>
</evidence>
<proteinExistence type="inferred from homology"/>
<gene>
    <name evidence="8" type="ORF">CAL19_00675</name>
</gene>
<evidence type="ECO:0000313" key="8">
    <source>
        <dbReference type="EMBL" id="OZI27284.1"/>
    </source>
</evidence>
<dbReference type="GO" id="GO:0005524">
    <property type="term" value="F:ATP binding"/>
    <property type="evidence" value="ECO:0007669"/>
    <property type="project" value="UniProtKB-KW"/>
</dbReference>
<keyword evidence="3" id="KW-1003">Cell membrane</keyword>
<evidence type="ECO:0000256" key="5">
    <source>
        <dbReference type="ARBA" id="ARBA00022840"/>
    </source>
</evidence>
<dbReference type="InterPro" id="IPR003593">
    <property type="entry name" value="AAA+_ATPase"/>
</dbReference>
<organism evidence="8 9">
    <name type="scientific">Bordetella genomosp. 7</name>
    <dbReference type="NCBI Taxonomy" id="1416805"/>
    <lineage>
        <taxon>Bacteria</taxon>
        <taxon>Pseudomonadati</taxon>
        <taxon>Pseudomonadota</taxon>
        <taxon>Betaproteobacteria</taxon>
        <taxon>Burkholderiales</taxon>
        <taxon>Alcaligenaceae</taxon>
        <taxon>Bordetella</taxon>
    </lineage>
</organism>
<evidence type="ECO:0000256" key="1">
    <source>
        <dbReference type="ARBA" id="ARBA00005417"/>
    </source>
</evidence>
<dbReference type="AlphaFoldDB" id="A0A261RQD7"/>
<evidence type="ECO:0000256" key="4">
    <source>
        <dbReference type="ARBA" id="ARBA00022741"/>
    </source>
</evidence>
<dbReference type="EMBL" id="NEVK01000001">
    <property type="protein sequence ID" value="OZI27284.1"/>
    <property type="molecule type" value="Genomic_DNA"/>
</dbReference>
<dbReference type="PANTHER" id="PTHR43820:SF4">
    <property type="entry name" value="HIGH-AFFINITY BRANCHED-CHAIN AMINO ACID TRANSPORT ATP-BINDING PROTEIN LIVF"/>
    <property type="match status" value="1"/>
</dbReference>
<dbReference type="InterPro" id="IPR027417">
    <property type="entry name" value="P-loop_NTPase"/>
</dbReference>
<dbReference type="PROSITE" id="PS50893">
    <property type="entry name" value="ABC_TRANSPORTER_2"/>
    <property type="match status" value="1"/>
</dbReference>
<name>A0A261RQD7_9BORD</name>
<dbReference type="GO" id="GO:0015658">
    <property type="term" value="F:branched-chain amino acid transmembrane transporter activity"/>
    <property type="evidence" value="ECO:0007669"/>
    <property type="project" value="TreeGrafter"/>
</dbReference>
<dbReference type="Proteomes" id="UP000216947">
    <property type="component" value="Unassembled WGS sequence"/>
</dbReference>
<comment type="similarity">
    <text evidence="1">Belongs to the ABC transporter superfamily.</text>
</comment>
<feature type="domain" description="ABC transporter" evidence="7">
    <location>
        <begin position="16"/>
        <end position="244"/>
    </location>
</feature>
<dbReference type="Pfam" id="PF00005">
    <property type="entry name" value="ABC_tran"/>
    <property type="match status" value="1"/>
</dbReference>
<dbReference type="Gene3D" id="3.40.50.300">
    <property type="entry name" value="P-loop containing nucleotide triphosphate hydrolases"/>
    <property type="match status" value="1"/>
</dbReference>
<dbReference type="InterPro" id="IPR052156">
    <property type="entry name" value="BCAA_Transport_ATP-bd_LivF"/>
</dbReference>
<keyword evidence="5 8" id="KW-0067">ATP-binding</keyword>